<feature type="active site" description="Charge relay system" evidence="5">
    <location>
        <position position="173"/>
    </location>
</feature>
<keyword evidence="4 5" id="KW-0720">Serine protease</keyword>
<dbReference type="PROSITE" id="PS00137">
    <property type="entry name" value="SUBTILASE_HIS"/>
    <property type="match status" value="1"/>
</dbReference>
<reference evidence="7 8" key="1">
    <citation type="submission" date="2019-03" db="EMBL/GenBank/DDBJ databases">
        <title>Sequencing the genomes of 1000 actinobacteria strains.</title>
        <authorList>
            <person name="Klenk H.-P."/>
        </authorList>
    </citation>
    <scope>NUCLEOTIDE SEQUENCE [LARGE SCALE GENOMIC DNA]</scope>
    <source>
        <strain evidence="7 8">DSM 43805</strain>
    </source>
</reference>
<dbReference type="GO" id="GO:0004252">
    <property type="term" value="F:serine-type endopeptidase activity"/>
    <property type="evidence" value="ECO:0007669"/>
    <property type="project" value="UniProtKB-UniRule"/>
</dbReference>
<feature type="active site" description="Charge relay system" evidence="5">
    <location>
        <position position="139"/>
    </location>
</feature>
<evidence type="ECO:0000313" key="8">
    <source>
        <dbReference type="Proteomes" id="UP000294901"/>
    </source>
</evidence>
<proteinExistence type="inferred from homology"/>
<dbReference type="InterPro" id="IPR006311">
    <property type="entry name" value="TAT_signal"/>
</dbReference>
<keyword evidence="2 5" id="KW-0645">Protease</keyword>
<evidence type="ECO:0000256" key="2">
    <source>
        <dbReference type="ARBA" id="ARBA00022670"/>
    </source>
</evidence>
<keyword evidence="8" id="KW-1185">Reference proteome</keyword>
<dbReference type="InterPro" id="IPR051048">
    <property type="entry name" value="Peptidase_S8/S53_subtilisin"/>
</dbReference>
<dbReference type="AlphaFoldDB" id="A0A4V3C8F0"/>
<dbReference type="PROSITE" id="PS51318">
    <property type="entry name" value="TAT"/>
    <property type="match status" value="1"/>
</dbReference>
<comment type="caution">
    <text evidence="7">The sequence shown here is derived from an EMBL/GenBank/DDBJ whole genome shotgun (WGS) entry which is preliminary data.</text>
</comment>
<dbReference type="GO" id="GO:0006508">
    <property type="term" value="P:proteolysis"/>
    <property type="evidence" value="ECO:0007669"/>
    <property type="project" value="UniProtKB-KW"/>
</dbReference>
<dbReference type="InterPro" id="IPR015500">
    <property type="entry name" value="Peptidase_S8_subtilisin-rel"/>
</dbReference>
<dbReference type="InterPro" id="IPR000209">
    <property type="entry name" value="Peptidase_S8/S53_dom"/>
</dbReference>
<evidence type="ECO:0000259" key="6">
    <source>
        <dbReference type="Pfam" id="PF00082"/>
    </source>
</evidence>
<keyword evidence="3 5" id="KW-0378">Hydrolase</keyword>
<dbReference type="PANTHER" id="PTHR43399">
    <property type="entry name" value="SUBTILISIN-RELATED"/>
    <property type="match status" value="1"/>
</dbReference>
<dbReference type="InterPro" id="IPR023827">
    <property type="entry name" value="Peptidase_S8_Asp-AS"/>
</dbReference>
<evidence type="ECO:0000256" key="1">
    <source>
        <dbReference type="ARBA" id="ARBA00011073"/>
    </source>
</evidence>
<name>A0A4V3C8F0_9ACTN</name>
<evidence type="ECO:0000313" key="7">
    <source>
        <dbReference type="EMBL" id="TDO41348.1"/>
    </source>
</evidence>
<dbReference type="PROSITE" id="PS00136">
    <property type="entry name" value="SUBTILASE_ASP"/>
    <property type="match status" value="1"/>
</dbReference>
<gene>
    <name evidence="7" type="ORF">C8E87_5080</name>
</gene>
<evidence type="ECO:0000256" key="4">
    <source>
        <dbReference type="ARBA" id="ARBA00022825"/>
    </source>
</evidence>
<dbReference type="Gene3D" id="3.40.50.200">
    <property type="entry name" value="Peptidase S8/S53 domain"/>
    <property type="match status" value="1"/>
</dbReference>
<dbReference type="InterPro" id="IPR022398">
    <property type="entry name" value="Peptidase_S8_His-AS"/>
</dbReference>
<dbReference type="RefSeq" id="WP_239080024.1">
    <property type="nucleotide sequence ID" value="NZ_BOMD01000029.1"/>
</dbReference>
<dbReference type="SUPFAM" id="SSF52743">
    <property type="entry name" value="Subtilisin-like"/>
    <property type="match status" value="1"/>
</dbReference>
<dbReference type="InterPro" id="IPR036852">
    <property type="entry name" value="Peptidase_S8/S53_dom_sf"/>
</dbReference>
<dbReference type="EMBL" id="SNWR01000001">
    <property type="protein sequence ID" value="TDO41348.1"/>
    <property type="molecule type" value="Genomic_DNA"/>
</dbReference>
<dbReference type="PROSITE" id="PS51892">
    <property type="entry name" value="SUBTILASE"/>
    <property type="match status" value="1"/>
</dbReference>
<dbReference type="Pfam" id="PF00082">
    <property type="entry name" value="Peptidase_S8"/>
    <property type="match status" value="1"/>
</dbReference>
<protein>
    <submittedName>
        <fullName evidence="7">Type VII secretion-associated serine protease mycosin</fullName>
    </submittedName>
</protein>
<comment type="similarity">
    <text evidence="1 5">Belongs to the peptidase S8 family.</text>
</comment>
<feature type="active site" description="Charge relay system" evidence="5">
    <location>
        <position position="329"/>
    </location>
</feature>
<sequence>MRTPLRRAAFGAMAAGVIAGGAAVGLPGSAPSTHAEALLPTTISPTRPVRVVSTTVDDEGRPSVTVRTATDRPAAARLLRQGRSAANAVGVEVDAPMSALAVPAGTDTYRGKQWNLDRIGAADAWETATGNGVTVAVLDTGVDAGHPDLAGQVLPGIDLVARTQGVSSDPHGHGTHVAGTIAALTGNGAGVAGVAPDAKILPVRVLDADGNGFMSTAAAGIVWATDNGADIISLSFGSATRTAAVSSALQYARDEGVLVVAAAGNSRLAGNPVTYPAADKDVLAVAATDAGSQVAGYSAQGTYVDVAAPGNDIVSTTTGGGYATMYGTSMAAAQVSAVAALVKSAEPTFGPDEIEAALEYAAVDRGARGKDRDFGWGIADAARAVEAAGLLAMEETPAPAPTPTPTRTVAKASVNIIGGGRFNVDYGRSTTATFTVNLKGRPWADQAVKVCTADPGPAFVCADTTTDGRGKVAVTRPATGPYQVMVAVDATDTSNAATSRIVSYGVRAKVTVTRPAPGSLIVRLDGARGQLVQVQQQDKKKGWVRVVAYQGDEVRVLTGLVRGQRYRAVVSEQAGVLGVTSPVVLA</sequence>
<evidence type="ECO:0000256" key="3">
    <source>
        <dbReference type="ARBA" id="ARBA00022801"/>
    </source>
</evidence>
<dbReference type="PRINTS" id="PR00723">
    <property type="entry name" value="SUBTILISIN"/>
</dbReference>
<feature type="domain" description="Peptidase S8/S53" evidence="6">
    <location>
        <begin position="130"/>
        <end position="377"/>
    </location>
</feature>
<evidence type="ECO:0000256" key="5">
    <source>
        <dbReference type="PROSITE-ProRule" id="PRU01240"/>
    </source>
</evidence>
<accession>A0A4V3C8F0</accession>
<organism evidence="7 8">
    <name type="scientific">Paractinoplanes brasiliensis</name>
    <dbReference type="NCBI Taxonomy" id="52695"/>
    <lineage>
        <taxon>Bacteria</taxon>
        <taxon>Bacillati</taxon>
        <taxon>Actinomycetota</taxon>
        <taxon>Actinomycetes</taxon>
        <taxon>Micromonosporales</taxon>
        <taxon>Micromonosporaceae</taxon>
        <taxon>Paractinoplanes</taxon>
    </lineage>
</organism>
<dbReference type="Proteomes" id="UP000294901">
    <property type="component" value="Unassembled WGS sequence"/>
</dbReference>
<dbReference type="PANTHER" id="PTHR43399:SF4">
    <property type="entry name" value="CELL WALL-ASSOCIATED PROTEASE"/>
    <property type="match status" value="1"/>
</dbReference>